<dbReference type="Gene3D" id="2.60.40.1360">
    <property type="match status" value="1"/>
</dbReference>
<dbReference type="InterPro" id="IPR041147">
    <property type="entry name" value="GH38_C"/>
</dbReference>
<dbReference type="Pfam" id="PF17677">
    <property type="entry name" value="Glyco_hydro38C2"/>
    <property type="match status" value="1"/>
</dbReference>
<evidence type="ECO:0000259" key="1">
    <source>
        <dbReference type="Pfam" id="PF17677"/>
    </source>
</evidence>
<feature type="non-terminal residue" evidence="2">
    <location>
        <position position="1"/>
    </location>
</feature>
<feature type="domain" description="Glycosyl hydrolases family 38 C-terminal" evidence="1">
    <location>
        <begin position="26"/>
        <end position="131"/>
    </location>
</feature>
<dbReference type="GO" id="GO:0030246">
    <property type="term" value="F:carbohydrate binding"/>
    <property type="evidence" value="ECO:0007669"/>
    <property type="project" value="InterPro"/>
</dbReference>
<accession>A0A199V986</accession>
<organism evidence="2 3">
    <name type="scientific">Ananas comosus</name>
    <name type="common">Pineapple</name>
    <name type="synonym">Ananas ananas</name>
    <dbReference type="NCBI Taxonomy" id="4615"/>
    <lineage>
        <taxon>Eukaryota</taxon>
        <taxon>Viridiplantae</taxon>
        <taxon>Streptophyta</taxon>
        <taxon>Embryophyta</taxon>
        <taxon>Tracheophyta</taxon>
        <taxon>Spermatophyta</taxon>
        <taxon>Magnoliopsida</taxon>
        <taxon>Liliopsida</taxon>
        <taxon>Poales</taxon>
        <taxon>Bromeliaceae</taxon>
        <taxon>Bromelioideae</taxon>
        <taxon>Ananas</taxon>
    </lineage>
</organism>
<proteinExistence type="predicted"/>
<sequence length="141" mass="15765">DAGVNWANSHRPTFSMADPSYSLPDNVALITLQALEDGSTLLRLAHLYEVGEDKDLSVMARVDLEKLFSGRKISKITETNLSANQERVEMEKKRLKWQVEGSTRSAGPVRGGAVDVSELVVELGPMEIRTFIIYFDYMFLA</sequence>
<dbReference type="STRING" id="4615.A0A199V986"/>
<reference evidence="2 3" key="1">
    <citation type="journal article" date="2016" name="DNA Res.">
        <title>The draft genome of MD-2 pineapple using hybrid error correction of long reads.</title>
        <authorList>
            <person name="Redwan R.M."/>
            <person name="Saidin A."/>
            <person name="Kumar S.V."/>
        </authorList>
    </citation>
    <scope>NUCLEOTIDE SEQUENCE [LARGE SCALE GENOMIC DNA]</scope>
    <source>
        <strain evidence="3">cv. MD2</strain>
        <tissue evidence="2">Leaf</tissue>
    </source>
</reference>
<dbReference type="InterPro" id="IPR011013">
    <property type="entry name" value="Gal_mutarotase_sf_dom"/>
</dbReference>
<dbReference type="PANTHER" id="PTHR11607:SF3">
    <property type="entry name" value="LYSOSOMAL ALPHA-MANNOSIDASE"/>
    <property type="match status" value="1"/>
</dbReference>
<dbReference type="EMBL" id="LSRQ01002699">
    <property type="protein sequence ID" value="OAY73441.1"/>
    <property type="molecule type" value="Genomic_DNA"/>
</dbReference>
<dbReference type="FunFam" id="2.60.40.1360:FF:000001">
    <property type="entry name" value="Alpha-mannosidase"/>
    <property type="match status" value="1"/>
</dbReference>
<protein>
    <submittedName>
        <fullName evidence="2">Alpha-mannosidase</fullName>
    </submittedName>
</protein>
<dbReference type="GO" id="GO:0004559">
    <property type="term" value="F:alpha-mannosidase activity"/>
    <property type="evidence" value="ECO:0007669"/>
    <property type="project" value="TreeGrafter"/>
</dbReference>
<comment type="caution">
    <text evidence="2">The sequence shown here is derived from an EMBL/GenBank/DDBJ whole genome shotgun (WGS) entry which is preliminary data.</text>
</comment>
<evidence type="ECO:0000313" key="2">
    <source>
        <dbReference type="EMBL" id="OAY73441.1"/>
    </source>
</evidence>
<dbReference type="PANTHER" id="PTHR11607">
    <property type="entry name" value="ALPHA-MANNOSIDASE"/>
    <property type="match status" value="1"/>
</dbReference>
<gene>
    <name evidence="2" type="ORF">ACMD2_10973</name>
</gene>
<evidence type="ECO:0000313" key="3">
    <source>
        <dbReference type="Proteomes" id="UP000092600"/>
    </source>
</evidence>
<dbReference type="SUPFAM" id="SSF74650">
    <property type="entry name" value="Galactose mutarotase-like"/>
    <property type="match status" value="1"/>
</dbReference>
<dbReference type="AlphaFoldDB" id="A0A199V986"/>
<dbReference type="GO" id="GO:0005975">
    <property type="term" value="P:carbohydrate metabolic process"/>
    <property type="evidence" value="ECO:0007669"/>
    <property type="project" value="InterPro"/>
</dbReference>
<dbReference type="InterPro" id="IPR050843">
    <property type="entry name" value="Glycosyl_Hydrlase_38"/>
</dbReference>
<dbReference type="Proteomes" id="UP000092600">
    <property type="component" value="Unassembled WGS sequence"/>
</dbReference>
<name>A0A199V986_ANACO</name>